<dbReference type="Pfam" id="PF00582">
    <property type="entry name" value="Usp"/>
    <property type="match status" value="1"/>
</dbReference>
<comment type="similarity">
    <text evidence="1">Belongs to the universal stress protein A family.</text>
</comment>
<evidence type="ECO:0000256" key="1">
    <source>
        <dbReference type="ARBA" id="ARBA00008791"/>
    </source>
</evidence>
<dbReference type="InterPro" id="IPR014729">
    <property type="entry name" value="Rossmann-like_a/b/a_fold"/>
</dbReference>
<dbReference type="PANTHER" id="PTHR46268">
    <property type="entry name" value="STRESS RESPONSE PROTEIN NHAX"/>
    <property type="match status" value="1"/>
</dbReference>
<evidence type="ECO:0000259" key="2">
    <source>
        <dbReference type="Pfam" id="PF00582"/>
    </source>
</evidence>
<dbReference type="Gene3D" id="3.40.50.620">
    <property type="entry name" value="HUPs"/>
    <property type="match status" value="2"/>
</dbReference>
<accession>A0A3D6BW80</accession>
<protein>
    <submittedName>
        <fullName evidence="3">Universal stress protein</fullName>
    </submittedName>
</protein>
<dbReference type="SUPFAM" id="SSF52402">
    <property type="entry name" value="Adenine nucleotide alpha hydrolases-like"/>
    <property type="match status" value="2"/>
</dbReference>
<dbReference type="InterPro" id="IPR006016">
    <property type="entry name" value="UspA"/>
</dbReference>
<evidence type="ECO:0000313" key="4">
    <source>
        <dbReference type="Proteomes" id="UP000263268"/>
    </source>
</evidence>
<comment type="caution">
    <text evidence="3">The sequence shown here is derived from an EMBL/GenBank/DDBJ whole genome shotgun (WGS) entry which is preliminary data.</text>
</comment>
<dbReference type="Proteomes" id="UP000263268">
    <property type="component" value="Unassembled WGS sequence"/>
</dbReference>
<name>A0A3D6BW80_9FLAO</name>
<dbReference type="RefSeq" id="WP_286854731.1">
    <property type="nucleotide sequence ID" value="NZ_JBLWVC010000035.1"/>
</dbReference>
<reference evidence="3 4" key="1">
    <citation type="journal article" date="2018" name="Nat. Biotechnol.">
        <title>A standardized bacterial taxonomy based on genome phylogeny substantially revises the tree of life.</title>
        <authorList>
            <person name="Parks D.H."/>
            <person name="Chuvochina M."/>
            <person name="Waite D.W."/>
            <person name="Rinke C."/>
            <person name="Skarshewski A."/>
            <person name="Chaumeil P.A."/>
            <person name="Hugenholtz P."/>
        </authorList>
    </citation>
    <scope>NUCLEOTIDE SEQUENCE [LARGE SCALE GENOMIC DNA]</scope>
    <source>
        <strain evidence="3">UBA10227</strain>
    </source>
</reference>
<feature type="domain" description="UspA" evidence="2">
    <location>
        <begin position="1"/>
        <end position="146"/>
    </location>
</feature>
<gene>
    <name evidence="3" type="ORF">DHV22_15860</name>
</gene>
<dbReference type="PRINTS" id="PR01438">
    <property type="entry name" value="UNVRSLSTRESS"/>
</dbReference>
<sequence>MKNILLPTDFSENSWNAISYALHLFKDEICTFHLLHTYTPIVYHVEYVMVSTSQFDLADVIREQALKSLKDFETRIQETFNNPKHHFESKAVFNTLTLEISVQVKENKIDYVVMGTKGATGAKEILFGSNTVHVFKQVKCPVLAVPDGFKFEPSLDILFPTDYEIDYQNKQIQPIVELSKSYQSTVHVLNVSYGKDLTEEQKRNMAKLGSLFKNITSRFHSVKNQEITKAISDFQNKTRIDLLVMINNKHSFFENLFFKSTINQIGFHLNIPFLVIPSKMANN</sequence>
<dbReference type="CDD" id="cd00293">
    <property type="entry name" value="USP-like"/>
    <property type="match status" value="1"/>
</dbReference>
<dbReference type="PANTHER" id="PTHR46268:SF6">
    <property type="entry name" value="UNIVERSAL STRESS PROTEIN UP12"/>
    <property type="match status" value="1"/>
</dbReference>
<dbReference type="AlphaFoldDB" id="A0A3D6BW80"/>
<organism evidence="3 4">
    <name type="scientific">Xanthomarina gelatinilytica</name>
    <dbReference type="NCBI Taxonomy" id="1137281"/>
    <lineage>
        <taxon>Bacteria</taxon>
        <taxon>Pseudomonadati</taxon>
        <taxon>Bacteroidota</taxon>
        <taxon>Flavobacteriia</taxon>
        <taxon>Flavobacteriales</taxon>
        <taxon>Flavobacteriaceae</taxon>
        <taxon>Xanthomarina</taxon>
    </lineage>
</organism>
<proteinExistence type="inferred from homology"/>
<evidence type="ECO:0000313" key="3">
    <source>
        <dbReference type="EMBL" id="HCY82957.1"/>
    </source>
</evidence>
<dbReference type="InterPro" id="IPR006015">
    <property type="entry name" value="Universal_stress_UspA"/>
</dbReference>
<dbReference type="EMBL" id="DPRK01000254">
    <property type="protein sequence ID" value="HCY82957.1"/>
    <property type="molecule type" value="Genomic_DNA"/>
</dbReference>